<feature type="signal peptide" evidence="17">
    <location>
        <begin position="1"/>
        <end position="19"/>
    </location>
</feature>
<evidence type="ECO:0000256" key="8">
    <source>
        <dbReference type="ARBA" id="ARBA00022801"/>
    </source>
</evidence>
<comment type="catalytic activity">
    <reaction evidence="12">
        <text>1D-myo-inositol 1,2,5,6-tetrakisphosphate + H2O = 1D-myo-inositol 1,2,6-trisphosphate + phosphate</text>
        <dbReference type="Rhea" id="RHEA:77119"/>
        <dbReference type="ChEBI" id="CHEBI:15377"/>
        <dbReference type="ChEBI" id="CHEBI:43474"/>
        <dbReference type="ChEBI" id="CHEBI:195535"/>
        <dbReference type="ChEBI" id="CHEBI:195537"/>
        <dbReference type="EC" id="3.1.3.62"/>
    </reaction>
    <physiologicalReaction direction="left-to-right" evidence="12">
        <dbReference type="Rhea" id="RHEA:77120"/>
    </physiologicalReaction>
</comment>
<dbReference type="InterPro" id="IPR029033">
    <property type="entry name" value="His_PPase_superfam"/>
</dbReference>
<keyword evidence="16" id="KW-1015">Disulfide bond</keyword>
<dbReference type="EC" id="3.1.3.80" evidence="3"/>
<organism evidence="18">
    <name type="scientific">Photinus pyralis</name>
    <name type="common">Common eastern firefly</name>
    <name type="synonym">Lampyris pyralis</name>
    <dbReference type="NCBI Taxonomy" id="7054"/>
    <lineage>
        <taxon>Eukaryota</taxon>
        <taxon>Metazoa</taxon>
        <taxon>Ecdysozoa</taxon>
        <taxon>Arthropoda</taxon>
        <taxon>Hexapoda</taxon>
        <taxon>Insecta</taxon>
        <taxon>Pterygota</taxon>
        <taxon>Neoptera</taxon>
        <taxon>Endopterygota</taxon>
        <taxon>Coleoptera</taxon>
        <taxon>Polyphaga</taxon>
        <taxon>Elateriformia</taxon>
        <taxon>Elateroidea</taxon>
        <taxon>Lampyridae</taxon>
        <taxon>Lampyrinae</taxon>
        <taxon>Photinus</taxon>
    </lineage>
</organism>
<dbReference type="SUPFAM" id="SSF53254">
    <property type="entry name" value="Phosphoglycerate mutase-like"/>
    <property type="match status" value="1"/>
</dbReference>
<proteinExistence type="inferred from homology"/>
<dbReference type="OrthoDB" id="6509975at2759"/>
<comment type="similarity">
    <text evidence="2">Belongs to the histidine acid phosphatase family. MINPP1 subfamily.</text>
</comment>
<evidence type="ECO:0000256" key="9">
    <source>
        <dbReference type="ARBA" id="ARBA00023136"/>
    </source>
</evidence>
<dbReference type="AlphaFoldDB" id="A0A1Y1LXL9"/>
<dbReference type="PANTHER" id="PTHR20963">
    <property type="entry name" value="MULTIPLE INOSITOL POLYPHOSPHATE PHOSPHATASE-RELATED"/>
    <property type="match status" value="1"/>
</dbReference>
<dbReference type="Proteomes" id="UP000327044">
    <property type="component" value="Unassembled WGS sequence"/>
</dbReference>
<evidence type="ECO:0000256" key="10">
    <source>
        <dbReference type="ARBA" id="ARBA00023180"/>
    </source>
</evidence>
<evidence type="ECO:0000256" key="5">
    <source>
        <dbReference type="ARBA" id="ARBA00018097"/>
    </source>
</evidence>
<dbReference type="EMBL" id="VVIM01000009">
    <property type="protein sequence ID" value="KAB0793897.1"/>
    <property type="molecule type" value="Genomic_DNA"/>
</dbReference>
<comment type="subcellular location">
    <subcellularLocation>
        <location evidence="1">Cell membrane</location>
    </subcellularLocation>
</comment>
<evidence type="ECO:0000313" key="19">
    <source>
        <dbReference type="EMBL" id="KAB0793897.1"/>
    </source>
</evidence>
<evidence type="ECO:0000256" key="6">
    <source>
        <dbReference type="ARBA" id="ARBA00022475"/>
    </source>
</evidence>
<feature type="disulfide bond" evidence="16">
    <location>
        <begin position="57"/>
        <end position="387"/>
    </location>
</feature>
<feature type="chain" id="PRO_5033289724" description="Multiple inositol polyphosphate phosphatase 1" evidence="17">
    <location>
        <begin position="20"/>
        <end position="436"/>
    </location>
</feature>
<dbReference type="GO" id="GO:0052745">
    <property type="term" value="F:inositol phosphate phosphatase activity"/>
    <property type="evidence" value="ECO:0007669"/>
    <property type="project" value="TreeGrafter"/>
</dbReference>
<keyword evidence="6" id="KW-1003">Cell membrane</keyword>
<keyword evidence="7 17" id="KW-0732">Signal</keyword>
<evidence type="ECO:0000256" key="3">
    <source>
        <dbReference type="ARBA" id="ARBA00012976"/>
    </source>
</evidence>
<dbReference type="GO" id="GO:0003993">
    <property type="term" value="F:acid phosphatase activity"/>
    <property type="evidence" value="ECO:0007669"/>
    <property type="project" value="TreeGrafter"/>
</dbReference>
<dbReference type="InterPro" id="IPR016274">
    <property type="entry name" value="Histidine_acid_Pase_euk"/>
</dbReference>
<dbReference type="CDD" id="cd07061">
    <property type="entry name" value="HP_HAP_like"/>
    <property type="match status" value="1"/>
</dbReference>
<dbReference type="InterPro" id="IPR000560">
    <property type="entry name" value="His_Pase_clade-2"/>
</dbReference>
<comment type="catalytic activity">
    <reaction evidence="14">
        <text>1D-myo-inositol hexakisphosphate + H2O = 1D-myo-inositol 1,2,4,5,6-pentakisphosphate + phosphate</text>
        <dbReference type="Rhea" id="RHEA:16989"/>
        <dbReference type="ChEBI" id="CHEBI:15377"/>
        <dbReference type="ChEBI" id="CHEBI:43474"/>
        <dbReference type="ChEBI" id="CHEBI:57798"/>
        <dbReference type="ChEBI" id="CHEBI:58130"/>
        <dbReference type="EC" id="3.1.3.62"/>
    </reaction>
    <physiologicalReaction direction="left-to-right" evidence="14">
        <dbReference type="Rhea" id="RHEA:16990"/>
    </physiologicalReaction>
</comment>
<evidence type="ECO:0000256" key="13">
    <source>
        <dbReference type="ARBA" id="ARBA00043671"/>
    </source>
</evidence>
<name>A0A1Y1LXL9_PHOPY</name>
<keyword evidence="8" id="KW-0378">Hydrolase</keyword>
<dbReference type="InParanoid" id="A0A1Y1LXL9"/>
<evidence type="ECO:0000256" key="14">
    <source>
        <dbReference type="ARBA" id="ARBA00043691"/>
    </source>
</evidence>
<dbReference type="FunCoup" id="A0A1Y1LXL9">
    <property type="interactions" value="453"/>
</dbReference>
<dbReference type="GO" id="GO:0034417">
    <property type="term" value="F:bisphosphoglycerate 3-phosphatase activity"/>
    <property type="evidence" value="ECO:0007669"/>
    <property type="project" value="UniProtKB-EC"/>
</dbReference>
<dbReference type="EMBL" id="GEZM01044418">
    <property type="protein sequence ID" value="JAV78239.1"/>
    <property type="molecule type" value="Transcribed_RNA"/>
</dbReference>
<keyword evidence="10" id="KW-0325">Glycoprotein</keyword>
<protein>
    <recommendedName>
        <fullName evidence="5">Multiple inositol polyphosphate phosphatase 1</fullName>
        <ecNumber evidence="4">3.1.3.62</ecNumber>
        <ecNumber evidence="3">3.1.3.80</ecNumber>
    </recommendedName>
    <alternativeName>
        <fullName evidence="11">2,3-bisphosphoglycerate 3-phosphatase</fullName>
    </alternativeName>
</protein>
<dbReference type="PIRSF" id="PIRSF000894">
    <property type="entry name" value="Acid_phosphatase"/>
    <property type="match status" value="1"/>
</dbReference>
<reference evidence="19" key="3">
    <citation type="submission" date="2019-08" db="EMBL/GenBank/DDBJ databases">
        <authorList>
            <consortium name="Photinus pyralis genome working group"/>
            <person name="Fallon T.R."/>
            <person name="Sander Lower S.E."/>
            <person name="Weng J.-K."/>
        </authorList>
    </citation>
    <scope>NUCLEOTIDE SEQUENCE</scope>
    <source>
        <strain evidence="19">1611_PpyrPB1</strain>
        <tissue evidence="19">Whole body</tissue>
    </source>
</reference>
<comment type="catalytic activity">
    <reaction evidence="13">
        <text>1D-myo-inositol 1,2,4,5,6-pentakisphosphate + H2O = 1D-myo-inositol 1,2,5,6-tetrakisphosphate + phosphate</text>
        <dbReference type="Rhea" id="RHEA:77115"/>
        <dbReference type="ChEBI" id="CHEBI:15377"/>
        <dbReference type="ChEBI" id="CHEBI:43474"/>
        <dbReference type="ChEBI" id="CHEBI:57798"/>
        <dbReference type="ChEBI" id="CHEBI:195535"/>
        <dbReference type="EC" id="3.1.3.62"/>
    </reaction>
    <physiologicalReaction direction="left-to-right" evidence="13">
        <dbReference type="Rhea" id="RHEA:77116"/>
    </physiologicalReaction>
</comment>
<evidence type="ECO:0000256" key="16">
    <source>
        <dbReference type="PIRSR" id="PIRSR000894-2"/>
    </source>
</evidence>
<reference evidence="19 20" key="2">
    <citation type="journal article" date="2018" name="Elife">
        <title>Firefly genomes illuminate parallel origins of bioluminescence in beetles.</title>
        <authorList>
            <person name="Fallon T.R."/>
            <person name="Lower S.E."/>
            <person name="Chang C.H."/>
            <person name="Bessho-Uehara M."/>
            <person name="Martin G.J."/>
            <person name="Bewick A.J."/>
            <person name="Behringer M."/>
            <person name="Debat H.J."/>
            <person name="Wong I."/>
            <person name="Day J.C."/>
            <person name="Suvorov A."/>
            <person name="Silva C.J."/>
            <person name="Stanger-Hall K.F."/>
            <person name="Hall D.W."/>
            <person name="Schmitz R.J."/>
            <person name="Nelson D.R."/>
            <person name="Lewis S.M."/>
            <person name="Shigenobu S."/>
            <person name="Bybee S.M."/>
            <person name="Larracuente A.M."/>
            <person name="Oba Y."/>
            <person name="Weng J.K."/>
        </authorList>
    </citation>
    <scope>NUCLEOTIDE SEQUENCE [LARGE SCALE GENOMIC DNA]</scope>
    <source>
        <strain evidence="19">1611_PpyrPB1</strain>
        <tissue evidence="19">Whole body</tissue>
    </source>
</reference>
<reference evidence="18" key="1">
    <citation type="journal article" date="2016" name="Sci. Rep.">
        <title>Molecular characterization of firefly nuptial gifts: a multi-omics approach sheds light on postcopulatory sexual selection.</title>
        <authorList>
            <person name="Al-Wathiqui N."/>
            <person name="Fallon T.R."/>
            <person name="South A."/>
            <person name="Weng J.K."/>
            <person name="Lewis S.M."/>
        </authorList>
    </citation>
    <scope>NUCLEOTIDE SEQUENCE</scope>
</reference>
<evidence type="ECO:0000256" key="7">
    <source>
        <dbReference type="ARBA" id="ARBA00022729"/>
    </source>
</evidence>
<evidence type="ECO:0000256" key="1">
    <source>
        <dbReference type="ARBA" id="ARBA00004236"/>
    </source>
</evidence>
<dbReference type="Pfam" id="PF00328">
    <property type="entry name" value="His_Phos_2"/>
    <property type="match status" value="1"/>
</dbReference>
<evidence type="ECO:0000313" key="18">
    <source>
        <dbReference type="EMBL" id="JAV78239.1"/>
    </source>
</evidence>
<evidence type="ECO:0000313" key="20">
    <source>
        <dbReference type="Proteomes" id="UP000327044"/>
    </source>
</evidence>
<comment type="catalytic activity">
    <reaction evidence="15">
        <text>(2R)-2,3-bisphosphoglycerate + H2O = (2R)-2-phosphoglycerate + phosphate</text>
        <dbReference type="Rhea" id="RHEA:27381"/>
        <dbReference type="ChEBI" id="CHEBI:15377"/>
        <dbReference type="ChEBI" id="CHEBI:43474"/>
        <dbReference type="ChEBI" id="CHEBI:58248"/>
        <dbReference type="ChEBI" id="CHEBI:58289"/>
        <dbReference type="EC" id="3.1.3.80"/>
    </reaction>
    <physiologicalReaction direction="left-to-right" evidence="15">
        <dbReference type="Rhea" id="RHEA:27382"/>
    </physiologicalReaction>
</comment>
<dbReference type="EC" id="3.1.3.62" evidence="4"/>
<dbReference type="GO" id="GO:0005886">
    <property type="term" value="C:plasma membrane"/>
    <property type="evidence" value="ECO:0007669"/>
    <property type="project" value="UniProtKB-SubCell"/>
</dbReference>
<gene>
    <name evidence="19" type="ORF">PPYR_13517</name>
</gene>
<dbReference type="Gene3D" id="3.40.50.1240">
    <property type="entry name" value="Phosphoglycerate mutase-like"/>
    <property type="match status" value="1"/>
</dbReference>
<keyword evidence="9" id="KW-0472">Membrane</keyword>
<evidence type="ECO:0000256" key="15">
    <source>
        <dbReference type="ARBA" id="ARBA00043832"/>
    </source>
</evidence>
<evidence type="ECO:0000256" key="17">
    <source>
        <dbReference type="SAM" id="SignalP"/>
    </source>
</evidence>
<keyword evidence="20" id="KW-1185">Reference proteome</keyword>
<evidence type="ECO:0000256" key="4">
    <source>
        <dbReference type="ARBA" id="ARBA00013040"/>
    </source>
</evidence>
<evidence type="ECO:0000256" key="2">
    <source>
        <dbReference type="ARBA" id="ARBA00008422"/>
    </source>
</evidence>
<feature type="disulfide bond" evidence="16">
    <location>
        <begin position="261"/>
        <end position="276"/>
    </location>
</feature>
<dbReference type="PANTHER" id="PTHR20963:SF51">
    <property type="entry name" value="MULTIPLE INOSITOL POLYPHOSPHATE PHOSPHATASE 1"/>
    <property type="match status" value="1"/>
</dbReference>
<accession>A0A1Y1LXL9</accession>
<dbReference type="FunFam" id="3.40.50.1240:FF:000014">
    <property type="entry name" value="Multiple inositol polyphosphate phosphatase 1"/>
    <property type="match status" value="1"/>
</dbReference>
<evidence type="ECO:0000256" key="11">
    <source>
        <dbReference type="ARBA" id="ARBA00031642"/>
    </source>
</evidence>
<sequence>MHSSKAALISMFIIFVASSENCSNEDSLELHLSTKTPYRLVANKEDKELKQEAIKDCIPHKLWMVVRHGTRNPSAAFIEKMTDRLPEIRDLILQNNPEPTQYLRHSDLYAFQKWKARLRTSDEKKLTHEGEDEMLELAERMQARFPNILRSVYSNTSYYFRYTATHRTKASATFFAAGLFGRHVVKDVWFPKPIKNDPILRFYKLCPRWQREVKNNPATLSERKKFEESEHMLNIIRSVNRMLNLEDELDLDDIYLMYLTCAFETAWNKKNKSPWCSVFSTETVGGLEFAEDLKYYYRDGYGYEVSYKQACRMLGDVMSHFENKSEYPKATVYFTHSGTLLKLLAHLGLYKDEERLKHTHYSNNSHQWRVSKIDAFGSNLAFVLYKCPSKYKLAVFHQETLMRLPNGEEFTDFNKFKKLYKSSSNECAFEEMCSIA</sequence>
<evidence type="ECO:0000256" key="12">
    <source>
        <dbReference type="ARBA" id="ARBA00043668"/>
    </source>
</evidence>